<dbReference type="SMART" id="SM00460">
    <property type="entry name" value="TGc"/>
    <property type="match status" value="1"/>
</dbReference>
<evidence type="ECO:0000256" key="2">
    <source>
        <dbReference type="SAM" id="Phobius"/>
    </source>
</evidence>
<dbReference type="EMBL" id="BAABRR010000005">
    <property type="protein sequence ID" value="GAA5518695.1"/>
    <property type="molecule type" value="Genomic_DNA"/>
</dbReference>
<name>A0ABP9WFU3_9MICO</name>
<gene>
    <name evidence="4" type="ORF">Lsed01_01128</name>
</gene>
<dbReference type="SUPFAM" id="SSF54001">
    <property type="entry name" value="Cysteine proteinases"/>
    <property type="match status" value="1"/>
</dbReference>
<feature type="region of interest" description="Disordered" evidence="1">
    <location>
        <begin position="1"/>
        <end position="42"/>
    </location>
</feature>
<dbReference type="Pfam" id="PF01841">
    <property type="entry name" value="Transglut_core"/>
    <property type="match status" value="1"/>
</dbReference>
<dbReference type="Gene3D" id="3.10.620.30">
    <property type="match status" value="1"/>
</dbReference>
<evidence type="ECO:0000313" key="4">
    <source>
        <dbReference type="EMBL" id="GAA5518695.1"/>
    </source>
</evidence>
<evidence type="ECO:0000256" key="1">
    <source>
        <dbReference type="SAM" id="MobiDB-lite"/>
    </source>
</evidence>
<dbReference type="InterPro" id="IPR052557">
    <property type="entry name" value="CAP/Cytokinesis_protein"/>
</dbReference>
<sequence>MDERGWLPEDEWQPARRPVPPPAPPQVPPPTPRLPAAGWLPDPSETGLERYWDGTRWTRRIRDRDTKVERGIVPPAYALAAAEAERASRRERRGRRWFGATLTVLVLVLASSFASSAGLLPEWGNPGAAASAALAQAIAEAPPLPEDVAFPVFGSSAMVTSLAAGMVAQQDDIDVTAWVREQGDAAVDDAMREALAQNPYAFVNGWTVTDYGARVEISPDYTYDAAEAERRRELTMIGVEAGLAASGALETTDQAERVRLINDYLTAVAVYDDAAFEAIDASGQALPGTEELVARSQEAYGILVDGTAVCNGYAMAFLAMAHEAGLEAVIATGSDSAGVTGGLHAWNKVRVDGRWLLVDVTWNDGSPPNEDYLLIEDDSRVLATRTYDAEWVVDTALGNYSSGA</sequence>
<dbReference type="PANTHER" id="PTHR46333:SF2">
    <property type="entry name" value="CYTOKINESIS PROTEIN 3"/>
    <property type="match status" value="1"/>
</dbReference>
<evidence type="ECO:0000313" key="5">
    <source>
        <dbReference type="Proteomes" id="UP001426770"/>
    </source>
</evidence>
<evidence type="ECO:0000259" key="3">
    <source>
        <dbReference type="SMART" id="SM00460"/>
    </source>
</evidence>
<organism evidence="4 5">
    <name type="scientific">Demequina sediminis</name>
    <dbReference type="NCBI Taxonomy" id="1930058"/>
    <lineage>
        <taxon>Bacteria</taxon>
        <taxon>Bacillati</taxon>
        <taxon>Actinomycetota</taxon>
        <taxon>Actinomycetes</taxon>
        <taxon>Micrococcales</taxon>
        <taxon>Demequinaceae</taxon>
        <taxon>Demequina</taxon>
    </lineage>
</organism>
<feature type="domain" description="Transglutaminase-like" evidence="3">
    <location>
        <begin position="302"/>
        <end position="362"/>
    </location>
</feature>
<dbReference type="InterPro" id="IPR002931">
    <property type="entry name" value="Transglutaminase-like"/>
</dbReference>
<keyword evidence="2" id="KW-1133">Transmembrane helix</keyword>
<proteinExistence type="predicted"/>
<feature type="transmembrane region" description="Helical" evidence="2">
    <location>
        <begin position="97"/>
        <end position="120"/>
    </location>
</feature>
<keyword evidence="2" id="KW-0472">Membrane</keyword>
<feature type="compositionally biased region" description="Pro residues" evidence="1">
    <location>
        <begin position="17"/>
        <end position="33"/>
    </location>
</feature>
<reference evidence="4 5" key="1">
    <citation type="submission" date="2024-02" db="EMBL/GenBank/DDBJ databases">
        <title>Lysinimicrobium sediminis NBRC 112286.</title>
        <authorList>
            <person name="Ichikawa N."/>
            <person name="Katano-Makiyama Y."/>
            <person name="Hidaka K."/>
        </authorList>
    </citation>
    <scope>NUCLEOTIDE SEQUENCE [LARGE SCALE GENOMIC DNA]</scope>
    <source>
        <strain evidence="4 5">NBRC 112286</strain>
    </source>
</reference>
<keyword evidence="5" id="KW-1185">Reference proteome</keyword>
<protein>
    <recommendedName>
        <fullName evidence="3">Transglutaminase-like domain-containing protein</fullName>
    </recommendedName>
</protein>
<dbReference type="InterPro" id="IPR038765">
    <property type="entry name" value="Papain-like_cys_pep_sf"/>
</dbReference>
<comment type="caution">
    <text evidence="4">The sequence shown here is derived from an EMBL/GenBank/DDBJ whole genome shotgun (WGS) entry which is preliminary data.</text>
</comment>
<dbReference type="Proteomes" id="UP001426770">
    <property type="component" value="Unassembled WGS sequence"/>
</dbReference>
<dbReference type="RefSeq" id="WP_286216273.1">
    <property type="nucleotide sequence ID" value="NZ_AP027736.1"/>
</dbReference>
<keyword evidence="2" id="KW-0812">Transmembrane</keyword>
<accession>A0ABP9WFU3</accession>
<dbReference type="Pfam" id="PF10708">
    <property type="entry name" value="DUF2510"/>
    <property type="match status" value="1"/>
</dbReference>
<dbReference type="PANTHER" id="PTHR46333">
    <property type="entry name" value="CYTOKINESIS PROTEIN 3"/>
    <property type="match status" value="1"/>
</dbReference>
<dbReference type="InterPro" id="IPR018929">
    <property type="entry name" value="DUF2510"/>
</dbReference>